<sequence>MKKAFVAVEDENKITAKVKVELDQLAEKNHYEIQGLLQYPRGTIFDNSEIFIETMKRIGADCIIVTSPEFIIQEILSDGRLSEIAKENNLKIIDATLEIDIAEIKNIMSKNIMNDISTMMKLKEDLDQVKSNIHAHADDHSVMIITKEADPSEIEQFTYHVSESGYRNFTVVQMQEYIPEAEKMFKSIIEKHNVDKVFIFDEYESPRFDRFLRQLEDKGIKVSCDAREELEMTAKSCFTGMFMS</sequence>
<dbReference type="AlphaFoldDB" id="A0A7G9GNA6"/>
<keyword evidence="2" id="KW-1185">Reference proteome</keyword>
<protein>
    <submittedName>
        <fullName evidence="1">Uncharacterized protein</fullName>
    </submittedName>
</protein>
<dbReference type="EMBL" id="CP060636">
    <property type="protein sequence ID" value="QNM12288.1"/>
    <property type="molecule type" value="Genomic_DNA"/>
</dbReference>
<dbReference type="Proteomes" id="UP000515856">
    <property type="component" value="Chromosome"/>
</dbReference>
<name>A0A7G9GNA6_9FIRM</name>
<dbReference type="KEGG" id="ehn:H9Q80_18945"/>
<organism evidence="1 2">
    <name type="scientific">[Eubacterium] hominis</name>
    <dbReference type="NCBI Taxonomy" id="2764325"/>
    <lineage>
        <taxon>Bacteria</taxon>
        <taxon>Bacillati</taxon>
        <taxon>Bacillota</taxon>
        <taxon>Erysipelotrichia</taxon>
        <taxon>Erysipelotrichales</taxon>
        <taxon>Erysipelotrichaceae</taxon>
        <taxon>Amedibacillus</taxon>
    </lineage>
</organism>
<gene>
    <name evidence="1" type="ORF">H9Q80_18945</name>
</gene>
<evidence type="ECO:0000313" key="1">
    <source>
        <dbReference type="EMBL" id="QNM12288.1"/>
    </source>
</evidence>
<reference evidence="1 2" key="1">
    <citation type="submission" date="2020-08" db="EMBL/GenBank/DDBJ databases">
        <authorList>
            <person name="Liu C."/>
            <person name="Sun Q."/>
        </authorList>
    </citation>
    <scope>NUCLEOTIDE SEQUENCE [LARGE SCALE GENOMIC DNA]</scope>
    <source>
        <strain evidence="1 2">NSJ-61</strain>
    </source>
</reference>
<evidence type="ECO:0000313" key="2">
    <source>
        <dbReference type="Proteomes" id="UP000515856"/>
    </source>
</evidence>
<dbReference type="RefSeq" id="WP_117453755.1">
    <property type="nucleotide sequence ID" value="NZ_CP060636.1"/>
</dbReference>
<proteinExistence type="predicted"/>
<accession>A0A7G9GNA6</accession>